<dbReference type="CDD" id="cd00009">
    <property type="entry name" value="AAA"/>
    <property type="match status" value="1"/>
</dbReference>
<feature type="region of interest" description="Disordered" evidence="1">
    <location>
        <begin position="312"/>
        <end position="331"/>
    </location>
</feature>
<dbReference type="Pfam" id="PF05673">
    <property type="entry name" value="DUF815"/>
    <property type="match status" value="1"/>
</dbReference>
<dbReference type="PANTHER" id="PTHR42935:SF1">
    <property type="entry name" value="SLR0930 PROTEIN"/>
    <property type="match status" value="1"/>
</dbReference>
<name>A0A926EDN9_9FIRM</name>
<gene>
    <name evidence="3" type="ORF">H8709_06675</name>
</gene>
<dbReference type="RefSeq" id="WP_262397615.1">
    <property type="nucleotide sequence ID" value="NZ_JACRTC010000004.1"/>
</dbReference>
<dbReference type="Proteomes" id="UP000660861">
    <property type="component" value="Unassembled WGS sequence"/>
</dbReference>
<keyword evidence="4" id="KW-1185">Reference proteome</keyword>
<protein>
    <submittedName>
        <fullName evidence="3">DUF815 domain-containing protein</fullName>
    </submittedName>
</protein>
<evidence type="ECO:0000256" key="1">
    <source>
        <dbReference type="SAM" id="MobiDB-lite"/>
    </source>
</evidence>
<dbReference type="AlphaFoldDB" id="A0A926EDN9"/>
<feature type="compositionally biased region" description="Basic and acidic residues" evidence="1">
    <location>
        <begin position="313"/>
        <end position="327"/>
    </location>
</feature>
<feature type="domain" description="AAA+ ATPase" evidence="2">
    <location>
        <begin position="220"/>
        <end position="373"/>
    </location>
</feature>
<proteinExistence type="predicted"/>
<comment type="caution">
    <text evidence="3">The sequence shown here is derived from an EMBL/GenBank/DDBJ whole genome shotgun (WGS) entry which is preliminary data.</text>
</comment>
<evidence type="ECO:0000313" key="4">
    <source>
        <dbReference type="Proteomes" id="UP000660861"/>
    </source>
</evidence>
<dbReference type="SMART" id="SM00382">
    <property type="entry name" value="AAA"/>
    <property type="match status" value="1"/>
</dbReference>
<dbReference type="EMBL" id="JACRTC010000004">
    <property type="protein sequence ID" value="MBC8570514.1"/>
    <property type="molecule type" value="Genomic_DNA"/>
</dbReference>
<accession>A0A926EDN9</accession>
<dbReference type="InterPro" id="IPR008533">
    <property type="entry name" value="DUF815"/>
</dbReference>
<dbReference type="InterPro" id="IPR027417">
    <property type="entry name" value="P-loop_NTPase"/>
</dbReference>
<dbReference type="Gene3D" id="3.40.50.300">
    <property type="entry name" value="P-loop containing nucleotide triphosphate hydrolases"/>
    <property type="match status" value="1"/>
</dbReference>
<sequence>MPDTFSLIKLTANSLSIYRNLHRDPVIADMIALIDCESVDRLAFLWGRMFEGLSRSKFYANFADYVFDKALYDENVFTKAASRNLYIALPKLIRSAAQRDLTALGLLASVSSEELKSRYREKFPSDGEAISLLPDWVNKNNKYDVKTPWGDDIQKMADFVRHHGCGNMARCETLRFCPDAEDFLRPAPFTDPVSLSKLTAYPQEKQRLIENTETLLEARPAAHVLLYGGRGAGKTSLVRALVNEYKGRGLRLIEMGLQSLPYADALLEKISSSPLKVILFFDDLTPDADLSSLSGLMAALPANAVVYATASRPLDRPEPPEPGEELRPGGSPAAALAQLFGEAIVLPGLGAAELSDLAAKLCADRGLAIDPARLEAAVPRWCARRGTSTPRSIRQLVDAIDASLSRGQSFPDLL</sequence>
<evidence type="ECO:0000313" key="3">
    <source>
        <dbReference type="EMBL" id="MBC8570514.1"/>
    </source>
</evidence>
<evidence type="ECO:0000259" key="2">
    <source>
        <dbReference type="SMART" id="SM00382"/>
    </source>
</evidence>
<organism evidence="3 4">
    <name type="scientific">Zongyangia hominis</name>
    <dbReference type="NCBI Taxonomy" id="2763677"/>
    <lineage>
        <taxon>Bacteria</taxon>
        <taxon>Bacillati</taxon>
        <taxon>Bacillota</taxon>
        <taxon>Clostridia</taxon>
        <taxon>Eubacteriales</taxon>
        <taxon>Oscillospiraceae</taxon>
        <taxon>Zongyangia</taxon>
    </lineage>
</organism>
<dbReference type="SUPFAM" id="SSF52540">
    <property type="entry name" value="P-loop containing nucleoside triphosphate hydrolases"/>
    <property type="match status" value="1"/>
</dbReference>
<dbReference type="InterPro" id="IPR003593">
    <property type="entry name" value="AAA+_ATPase"/>
</dbReference>
<dbReference type="PANTHER" id="PTHR42935">
    <property type="entry name" value="SLR0930 PROTEIN"/>
    <property type="match status" value="1"/>
</dbReference>
<reference evidence="3" key="1">
    <citation type="submission" date="2020-08" db="EMBL/GenBank/DDBJ databases">
        <title>Genome public.</title>
        <authorList>
            <person name="Liu C."/>
            <person name="Sun Q."/>
        </authorList>
    </citation>
    <scope>NUCLEOTIDE SEQUENCE</scope>
    <source>
        <strain evidence="3">NSJ-54</strain>
    </source>
</reference>